<name>A0A2J6T517_9HELO</name>
<gene>
    <name evidence="1" type="ORF">K444DRAFT_436667</name>
</gene>
<dbReference type="GeneID" id="36580889"/>
<dbReference type="EMBL" id="KZ613828">
    <property type="protein sequence ID" value="PMD58119.1"/>
    <property type="molecule type" value="Genomic_DNA"/>
</dbReference>
<reference evidence="1 2" key="1">
    <citation type="submission" date="2016-04" db="EMBL/GenBank/DDBJ databases">
        <title>A degradative enzymes factory behind the ericoid mycorrhizal symbiosis.</title>
        <authorList>
            <consortium name="DOE Joint Genome Institute"/>
            <person name="Martino E."/>
            <person name="Morin E."/>
            <person name="Grelet G."/>
            <person name="Kuo A."/>
            <person name="Kohler A."/>
            <person name="Daghino S."/>
            <person name="Barry K."/>
            <person name="Choi C."/>
            <person name="Cichocki N."/>
            <person name="Clum A."/>
            <person name="Copeland A."/>
            <person name="Hainaut M."/>
            <person name="Haridas S."/>
            <person name="Labutti K."/>
            <person name="Lindquist E."/>
            <person name="Lipzen A."/>
            <person name="Khouja H.-R."/>
            <person name="Murat C."/>
            <person name="Ohm R."/>
            <person name="Olson A."/>
            <person name="Spatafora J."/>
            <person name="Veneault-Fourrey C."/>
            <person name="Henrissat B."/>
            <person name="Grigoriev I."/>
            <person name="Martin F."/>
            <person name="Perotto S."/>
        </authorList>
    </citation>
    <scope>NUCLEOTIDE SEQUENCE [LARGE SCALE GENOMIC DNA]</scope>
    <source>
        <strain evidence="1 2">E</strain>
    </source>
</reference>
<evidence type="ECO:0000313" key="2">
    <source>
        <dbReference type="Proteomes" id="UP000235371"/>
    </source>
</evidence>
<dbReference type="Proteomes" id="UP000235371">
    <property type="component" value="Unassembled WGS sequence"/>
</dbReference>
<protein>
    <submittedName>
        <fullName evidence="1">Uncharacterized protein</fullName>
    </submittedName>
</protein>
<evidence type="ECO:0000313" key="1">
    <source>
        <dbReference type="EMBL" id="PMD58119.1"/>
    </source>
</evidence>
<keyword evidence="2" id="KW-1185">Reference proteome</keyword>
<sequence>MCGAAKIGHPVWRASMFQHFWYIEIIPEAEFAVNCLFDGLLHILQCSKGSESMKLKCNPATLLQFHLSAVCSLALRSFANRVRFPRQINRANLQVNKKAPNHLYGCHNLALNCHCNLLKLATEQA</sequence>
<dbReference type="RefSeq" id="XP_024735023.1">
    <property type="nucleotide sequence ID" value="XM_024872809.1"/>
</dbReference>
<proteinExistence type="predicted"/>
<organism evidence="1 2">
    <name type="scientific">Hyaloscypha bicolor E</name>
    <dbReference type="NCBI Taxonomy" id="1095630"/>
    <lineage>
        <taxon>Eukaryota</taxon>
        <taxon>Fungi</taxon>
        <taxon>Dikarya</taxon>
        <taxon>Ascomycota</taxon>
        <taxon>Pezizomycotina</taxon>
        <taxon>Leotiomycetes</taxon>
        <taxon>Helotiales</taxon>
        <taxon>Hyaloscyphaceae</taxon>
        <taxon>Hyaloscypha</taxon>
        <taxon>Hyaloscypha bicolor</taxon>
    </lineage>
</organism>
<accession>A0A2J6T517</accession>
<dbReference type="InParanoid" id="A0A2J6T517"/>
<dbReference type="AlphaFoldDB" id="A0A2J6T517"/>